<accession>A0A2R6QB81</accession>
<dbReference type="Proteomes" id="UP000186601">
    <property type="component" value="Unassembled WGS sequence"/>
</dbReference>
<feature type="region of interest" description="Disordered" evidence="1">
    <location>
        <begin position="258"/>
        <end position="298"/>
    </location>
</feature>
<protein>
    <submittedName>
        <fullName evidence="2">Uncharacterized protein</fullName>
    </submittedName>
</protein>
<proteinExistence type="predicted"/>
<evidence type="ECO:0000313" key="3">
    <source>
        <dbReference type="Proteomes" id="UP000186601"/>
    </source>
</evidence>
<name>A0A2R6QB81_9APHY</name>
<reference evidence="2 3" key="1">
    <citation type="submission" date="2018-02" db="EMBL/GenBank/DDBJ databases">
        <title>Genome sequence of the basidiomycete white-rot fungus Phlebia centrifuga.</title>
        <authorList>
            <person name="Granchi Z."/>
            <person name="Peng M."/>
            <person name="de Vries R.P."/>
            <person name="Hilden K."/>
            <person name="Makela M.R."/>
            <person name="Grigoriev I."/>
            <person name="Riley R."/>
        </authorList>
    </citation>
    <scope>NUCLEOTIDE SEQUENCE [LARGE SCALE GENOMIC DNA]</scope>
    <source>
        <strain evidence="2 3">FBCC195</strain>
    </source>
</reference>
<gene>
    <name evidence="2" type="ORF">PHLCEN_2v3881</name>
</gene>
<keyword evidence="3" id="KW-1185">Reference proteome</keyword>
<feature type="region of interest" description="Disordered" evidence="1">
    <location>
        <begin position="176"/>
        <end position="202"/>
    </location>
</feature>
<feature type="compositionally biased region" description="Polar residues" evidence="1">
    <location>
        <begin position="1"/>
        <end position="18"/>
    </location>
</feature>
<feature type="compositionally biased region" description="Pro residues" evidence="1">
    <location>
        <begin position="185"/>
        <end position="195"/>
    </location>
</feature>
<dbReference type="AlphaFoldDB" id="A0A2R6QB81"/>
<evidence type="ECO:0000256" key="1">
    <source>
        <dbReference type="SAM" id="MobiDB-lite"/>
    </source>
</evidence>
<sequence>MEPNNGSTSSLASFQDATSGRLKDRVRRKPVPKYLPDPPRKHSSPSPPSPFRQLTALANANIHKDHPPLPDDWQQTIAKALDMERHVERPAAPTPDIESEVDVEAEGGYVTTLNPADPSEKVVEQPKAVPKASSLRGRQTCRRADMADSTLDGPARSMNLEASGYMASSVLPHSLSRKRSMPQMRRPPTPSPSPPKSRLEEVDDEEQLFVAAHPPFRIVYPERSHSSSPDTLHRNAAVFPAFPDSAENISLDVTAVDSQEDVRDTADQSSLHSRRRTPASKSHETSVSVSSHHIDTRTVRTPSNDQRCLLARRIANFWRLLLHILRQIICAKPALPVNRVKYN</sequence>
<feature type="region of interest" description="Disordered" evidence="1">
    <location>
        <begin position="88"/>
        <end position="125"/>
    </location>
</feature>
<dbReference type="EMBL" id="MLYV02000373">
    <property type="protein sequence ID" value="PSS05392.1"/>
    <property type="molecule type" value="Genomic_DNA"/>
</dbReference>
<organism evidence="2 3">
    <name type="scientific">Hermanssonia centrifuga</name>
    <dbReference type="NCBI Taxonomy" id="98765"/>
    <lineage>
        <taxon>Eukaryota</taxon>
        <taxon>Fungi</taxon>
        <taxon>Dikarya</taxon>
        <taxon>Basidiomycota</taxon>
        <taxon>Agaricomycotina</taxon>
        <taxon>Agaricomycetes</taxon>
        <taxon>Polyporales</taxon>
        <taxon>Meruliaceae</taxon>
        <taxon>Hermanssonia</taxon>
    </lineage>
</organism>
<comment type="caution">
    <text evidence="2">The sequence shown here is derived from an EMBL/GenBank/DDBJ whole genome shotgun (WGS) entry which is preliminary data.</text>
</comment>
<feature type="region of interest" description="Disordered" evidence="1">
    <location>
        <begin position="1"/>
        <end position="71"/>
    </location>
</feature>
<dbReference type="OrthoDB" id="3230513at2759"/>
<evidence type="ECO:0000313" key="2">
    <source>
        <dbReference type="EMBL" id="PSS05392.1"/>
    </source>
</evidence>